<dbReference type="PANTHER" id="PTHR21490">
    <property type="entry name" value="ENKURIN-RELATED"/>
    <property type="match status" value="1"/>
</dbReference>
<reference evidence="7 8" key="1">
    <citation type="submission" date="2023-09" db="EMBL/GenBank/DDBJ databases">
        <title>Nesidiocoris tenuis whole genome shotgun sequence.</title>
        <authorList>
            <person name="Shibata T."/>
            <person name="Shimoda M."/>
            <person name="Kobayashi T."/>
            <person name="Uehara T."/>
        </authorList>
    </citation>
    <scope>NUCLEOTIDE SEQUENCE [LARGE SCALE GENOMIC DNA]</scope>
    <source>
        <strain evidence="7 8">Japan</strain>
    </source>
</reference>
<comment type="subcellular location">
    <subcellularLocation>
        <location evidence="1">Cell projection</location>
        <location evidence="1">Cilium</location>
    </subcellularLocation>
    <subcellularLocation>
        <location evidence="2">Cytoplasm</location>
        <location evidence="2">Cytoskeleton</location>
    </subcellularLocation>
</comment>
<protein>
    <submittedName>
        <fullName evidence="7">Enkurin domain containing 1</fullName>
    </submittedName>
</protein>
<name>A0ABN7AKF4_9HEMI</name>
<evidence type="ECO:0000313" key="8">
    <source>
        <dbReference type="Proteomes" id="UP001307889"/>
    </source>
</evidence>
<dbReference type="Pfam" id="PF13864">
    <property type="entry name" value="Enkurin"/>
    <property type="match status" value="1"/>
</dbReference>
<dbReference type="InterPro" id="IPR052102">
    <property type="entry name" value="Enkurin_domain-protein"/>
</dbReference>
<gene>
    <name evidence="7" type="ORF">NTJ_05537</name>
</gene>
<evidence type="ECO:0000256" key="4">
    <source>
        <dbReference type="ARBA" id="ARBA00023212"/>
    </source>
</evidence>
<keyword evidence="3" id="KW-0963">Cytoplasm</keyword>
<keyword evidence="4" id="KW-0206">Cytoskeleton</keyword>
<keyword evidence="8" id="KW-1185">Reference proteome</keyword>
<dbReference type="PROSITE" id="PS51665">
    <property type="entry name" value="ENKURIN"/>
    <property type="match status" value="1"/>
</dbReference>
<keyword evidence="5" id="KW-0966">Cell projection</keyword>
<evidence type="ECO:0000259" key="6">
    <source>
        <dbReference type="PROSITE" id="PS51665"/>
    </source>
</evidence>
<evidence type="ECO:0000256" key="2">
    <source>
        <dbReference type="ARBA" id="ARBA00004245"/>
    </source>
</evidence>
<dbReference type="EMBL" id="AP028911">
    <property type="protein sequence ID" value="BES92728.1"/>
    <property type="molecule type" value="Genomic_DNA"/>
</dbReference>
<sequence>MSCRQKNVLPGLHFIDKPGKNFLYENIKRLRDIQKETQRKLAARCPPPHQQFHARRAPNMKFRIAQKRIKSESQLESEEGHWSLRSGQSTPVTVMASAKPMKHQKVQTSPRDLPKSQTVIAKDTGTTTSPSIERHVVKPLVQKLTRSVSVPSIALRSSDGMEEVLDTPLVDIGANKRKDDALSSIIGEKKDFVAFNTYRTYEERTKPKPNLNGTLKLPSNYKIGEVPRYLLESKKELSQNNKIEEAPADENVPPGHILISDRERKDQLERYKTAYSDLLVKLRTLPLSSDSLKHRQKKAALEKELDRLEKLMNLFSKPRVCLKVNGC</sequence>
<evidence type="ECO:0000256" key="5">
    <source>
        <dbReference type="ARBA" id="ARBA00023273"/>
    </source>
</evidence>
<accession>A0ABN7AKF4</accession>
<evidence type="ECO:0000313" key="7">
    <source>
        <dbReference type="EMBL" id="BES92728.1"/>
    </source>
</evidence>
<dbReference type="InterPro" id="IPR027012">
    <property type="entry name" value="Enkurin_dom"/>
</dbReference>
<feature type="domain" description="Enkurin" evidence="6">
    <location>
        <begin position="231"/>
        <end position="323"/>
    </location>
</feature>
<evidence type="ECO:0000256" key="1">
    <source>
        <dbReference type="ARBA" id="ARBA00004138"/>
    </source>
</evidence>
<organism evidence="7 8">
    <name type="scientific">Nesidiocoris tenuis</name>
    <dbReference type="NCBI Taxonomy" id="355587"/>
    <lineage>
        <taxon>Eukaryota</taxon>
        <taxon>Metazoa</taxon>
        <taxon>Ecdysozoa</taxon>
        <taxon>Arthropoda</taxon>
        <taxon>Hexapoda</taxon>
        <taxon>Insecta</taxon>
        <taxon>Pterygota</taxon>
        <taxon>Neoptera</taxon>
        <taxon>Paraneoptera</taxon>
        <taxon>Hemiptera</taxon>
        <taxon>Heteroptera</taxon>
        <taxon>Panheteroptera</taxon>
        <taxon>Cimicomorpha</taxon>
        <taxon>Miridae</taxon>
        <taxon>Dicyphina</taxon>
        <taxon>Nesidiocoris</taxon>
    </lineage>
</organism>
<proteinExistence type="predicted"/>
<evidence type="ECO:0000256" key="3">
    <source>
        <dbReference type="ARBA" id="ARBA00022490"/>
    </source>
</evidence>
<dbReference type="PANTHER" id="PTHR21490:SF2">
    <property type="entry name" value="ENKURIN DOMAIN-CONTAINING PROTEIN 1"/>
    <property type="match status" value="1"/>
</dbReference>
<dbReference type="Proteomes" id="UP001307889">
    <property type="component" value="Chromosome 3"/>
</dbReference>